<dbReference type="PANTHER" id="PTHR13040:SF2">
    <property type="entry name" value="AUTOPHAGY PROTEIN 5"/>
    <property type="match status" value="1"/>
</dbReference>
<dbReference type="Pfam" id="PF20638">
    <property type="entry name" value="ATG5_UblA"/>
    <property type="match status" value="1"/>
</dbReference>
<dbReference type="InterPro" id="IPR042526">
    <property type="entry name" value="Atg5_HR"/>
</dbReference>
<evidence type="ECO:0000259" key="9">
    <source>
        <dbReference type="Pfam" id="PF20638"/>
    </source>
</evidence>
<dbReference type="InterPro" id="IPR042527">
    <property type="entry name" value="Atg5_UblA_dom_sf"/>
</dbReference>
<gene>
    <name evidence="10" type="ORF">RCC_03887</name>
</gene>
<dbReference type="GO" id="GO:0006995">
    <property type="term" value="P:cellular response to nitrogen starvation"/>
    <property type="evidence" value="ECO:0007669"/>
    <property type="project" value="TreeGrafter"/>
</dbReference>
<dbReference type="GO" id="GO:0044233">
    <property type="term" value="C:mitochondria-associated endoplasmic reticulum membrane contact site"/>
    <property type="evidence" value="ECO:0007669"/>
    <property type="project" value="TreeGrafter"/>
</dbReference>
<dbReference type="InterPro" id="IPR007239">
    <property type="entry name" value="Atg5"/>
</dbReference>
<evidence type="ECO:0000313" key="10">
    <source>
        <dbReference type="EMBL" id="CZT18049.1"/>
    </source>
</evidence>
<evidence type="ECO:0000259" key="7">
    <source>
        <dbReference type="Pfam" id="PF04106"/>
    </source>
</evidence>
<dbReference type="STRING" id="112498.A0A2D3V966"/>
<dbReference type="EMBL" id="FJUY01000005">
    <property type="protein sequence ID" value="CZT18049.1"/>
    <property type="molecule type" value="Genomic_DNA"/>
</dbReference>
<dbReference type="InterPro" id="IPR048940">
    <property type="entry name" value="ATG5_HBR"/>
</dbReference>
<dbReference type="AlphaFoldDB" id="A0A2D3V966"/>
<evidence type="ECO:0000259" key="8">
    <source>
        <dbReference type="Pfam" id="PF20637"/>
    </source>
</evidence>
<dbReference type="Proteomes" id="UP000225277">
    <property type="component" value="Unassembled WGS sequence"/>
</dbReference>
<dbReference type="PANTHER" id="PTHR13040">
    <property type="entry name" value="AUTOPHAGY PROTEIN 5"/>
    <property type="match status" value="1"/>
</dbReference>
<dbReference type="Gene3D" id="3.10.20.620">
    <property type="match status" value="1"/>
</dbReference>
<dbReference type="InterPro" id="IPR048318">
    <property type="entry name" value="ATG5_UblB"/>
</dbReference>
<reference evidence="10 11" key="1">
    <citation type="submission" date="2016-03" db="EMBL/GenBank/DDBJ databases">
        <authorList>
            <person name="Ploux O."/>
        </authorList>
    </citation>
    <scope>NUCLEOTIDE SEQUENCE [LARGE SCALE GENOMIC DNA]</scope>
    <source>
        <strain evidence="10 11">URUG2</strain>
    </source>
</reference>
<dbReference type="GO" id="GO:0000422">
    <property type="term" value="P:autophagy of mitochondrion"/>
    <property type="evidence" value="ECO:0007669"/>
    <property type="project" value="TreeGrafter"/>
</dbReference>
<protein>
    <recommendedName>
        <fullName evidence="6">Autophagy protein 5</fullName>
    </recommendedName>
</protein>
<evidence type="ECO:0000256" key="5">
    <source>
        <dbReference type="ARBA" id="ARBA00023006"/>
    </source>
</evidence>
<dbReference type="GO" id="GO:0019776">
    <property type="term" value="F:Atg8-family ligase activity"/>
    <property type="evidence" value="ECO:0007669"/>
    <property type="project" value="TreeGrafter"/>
</dbReference>
<keyword evidence="5 6" id="KW-0072">Autophagy</keyword>
<dbReference type="FunFam" id="3.10.20.620:FF:000004">
    <property type="entry name" value="Autophagy protein 5"/>
    <property type="match status" value="1"/>
</dbReference>
<dbReference type="InterPro" id="IPR048939">
    <property type="entry name" value="ATG5_UblA"/>
</dbReference>
<keyword evidence="11" id="KW-1185">Reference proteome</keyword>
<feature type="domain" description="Autophagy protein ATG5 UblB" evidence="7">
    <location>
        <begin position="217"/>
        <end position="318"/>
    </location>
</feature>
<dbReference type="Pfam" id="PF04106">
    <property type="entry name" value="ATG5_UblB"/>
    <property type="match status" value="1"/>
</dbReference>
<evidence type="ECO:0000313" key="11">
    <source>
        <dbReference type="Proteomes" id="UP000225277"/>
    </source>
</evidence>
<keyword evidence="3 6" id="KW-1017">Isopeptide bond</keyword>
<feature type="domain" description="Autophagy protein ATG5 alpha-helical bundle region" evidence="8">
    <location>
        <begin position="153"/>
        <end position="209"/>
    </location>
</feature>
<dbReference type="OrthoDB" id="272162at2759"/>
<name>A0A2D3V966_9PEZI</name>
<evidence type="ECO:0000256" key="2">
    <source>
        <dbReference type="ARBA" id="ARBA00006910"/>
    </source>
</evidence>
<evidence type="ECO:0000256" key="3">
    <source>
        <dbReference type="ARBA" id="ARBA00022499"/>
    </source>
</evidence>
<sequence>MPIASKNVTSLQSKIWSGSLPLEIKLAAPDCRSYDESETYLVQRPRLSYLAFLLPRLHAFFAPSLIDPAVSSHDAWFSFEDVPLKWHYPIGLLYDLFSGAEPLDLDSSPGIEDPTSQTTVEPSNGVTPIPWKLTIHYSELPLEHLLQLDEKGKTMQDVFINNVKEADFIRNGTARTVMSLGKDDSDNLWSAVQNHDLALFNSVNNKLLNPPGMELRHVPIKLYLPTSANSAATDTIPEETTPGHLRVVQSLIPLLLPTKQPQTLGTALNKVLPSIFPSRRSPIYARPVLHGAAVPLAARMDELGRAAAYTDGFLHVAVVMHG</sequence>
<dbReference type="GeneID" id="35599075"/>
<feature type="domain" description="Autophagy protein ATG5 UblA" evidence="9">
    <location>
        <begin position="15"/>
        <end position="137"/>
    </location>
</feature>
<evidence type="ECO:0000256" key="4">
    <source>
        <dbReference type="ARBA" id="ARBA00022843"/>
    </source>
</evidence>
<proteinExistence type="inferred from homology"/>
<dbReference type="GO" id="GO:0034274">
    <property type="term" value="C:Atg12-Atg5-Atg16 complex"/>
    <property type="evidence" value="ECO:0007669"/>
    <property type="project" value="TreeGrafter"/>
</dbReference>
<dbReference type="GO" id="GO:0034045">
    <property type="term" value="C:phagophore assembly site membrane"/>
    <property type="evidence" value="ECO:0007669"/>
    <property type="project" value="UniProtKB-SubCell"/>
</dbReference>
<evidence type="ECO:0000256" key="6">
    <source>
        <dbReference type="RuleBase" id="RU361202"/>
    </source>
</evidence>
<comment type="function">
    <text evidence="6">Involved in cytoplasm to vacuole transport (Cvt) and autophagic vesicle formation.</text>
</comment>
<accession>A0A2D3V966</accession>
<keyword evidence="6" id="KW-0472">Membrane</keyword>
<comment type="subunit">
    <text evidence="6">Conjugated with ATG12.</text>
</comment>
<evidence type="ECO:0000256" key="1">
    <source>
        <dbReference type="ARBA" id="ARBA00004623"/>
    </source>
</evidence>
<dbReference type="Gene3D" id="1.10.246.190">
    <property type="entry name" value="Autophagy protein Apg5, helix rich domain"/>
    <property type="match status" value="1"/>
</dbReference>
<dbReference type="GO" id="GO:0005776">
    <property type="term" value="C:autophagosome"/>
    <property type="evidence" value="ECO:0007669"/>
    <property type="project" value="TreeGrafter"/>
</dbReference>
<comment type="subcellular location">
    <subcellularLocation>
        <location evidence="1 6">Preautophagosomal structure membrane</location>
        <topology evidence="1 6">Peripheral membrane protein</topology>
    </subcellularLocation>
</comment>
<dbReference type="Pfam" id="PF20637">
    <property type="entry name" value="ATG5_HBR"/>
    <property type="match status" value="1"/>
</dbReference>
<dbReference type="Gene3D" id="3.10.20.90">
    <property type="entry name" value="Phosphatidylinositol 3-kinase Catalytic Subunit, Chain A, domain 1"/>
    <property type="match status" value="1"/>
</dbReference>
<comment type="similarity">
    <text evidence="2 6">Belongs to the ATG5 family.</text>
</comment>
<keyword evidence="4 6" id="KW-0832">Ubl conjugation</keyword>
<keyword evidence="6" id="KW-0813">Transport</keyword>
<organism evidence="10 11">
    <name type="scientific">Ramularia collo-cygni</name>
    <dbReference type="NCBI Taxonomy" id="112498"/>
    <lineage>
        <taxon>Eukaryota</taxon>
        <taxon>Fungi</taxon>
        <taxon>Dikarya</taxon>
        <taxon>Ascomycota</taxon>
        <taxon>Pezizomycotina</taxon>
        <taxon>Dothideomycetes</taxon>
        <taxon>Dothideomycetidae</taxon>
        <taxon>Mycosphaerellales</taxon>
        <taxon>Mycosphaerellaceae</taxon>
        <taxon>Ramularia</taxon>
    </lineage>
</organism>
<dbReference type="RefSeq" id="XP_023624939.1">
    <property type="nucleotide sequence ID" value="XM_023769171.1"/>
</dbReference>
<dbReference type="GO" id="GO:0061908">
    <property type="term" value="C:phagophore"/>
    <property type="evidence" value="ECO:0007669"/>
    <property type="project" value="TreeGrafter"/>
</dbReference>
<dbReference type="GO" id="GO:0034727">
    <property type="term" value="P:piecemeal microautophagy of the nucleus"/>
    <property type="evidence" value="ECO:0007669"/>
    <property type="project" value="TreeGrafter"/>
</dbReference>